<dbReference type="EMBL" id="JAPNKA010000001">
    <property type="protein sequence ID" value="MCY1073906.1"/>
    <property type="molecule type" value="Genomic_DNA"/>
</dbReference>
<feature type="domain" description="Immunity MXAN-0049 protein" evidence="1">
    <location>
        <begin position="3"/>
        <end position="186"/>
    </location>
</feature>
<proteinExistence type="predicted"/>
<evidence type="ECO:0000313" key="2">
    <source>
        <dbReference type="EMBL" id="MCY1073906.1"/>
    </source>
</evidence>
<name>A0ABT3ZWZ7_9BACT</name>
<evidence type="ECO:0000313" key="3">
    <source>
        <dbReference type="Proteomes" id="UP001207654"/>
    </source>
</evidence>
<protein>
    <recommendedName>
        <fullName evidence="1">Immunity MXAN-0049 protein domain-containing protein</fullName>
    </recommendedName>
</protein>
<gene>
    <name evidence="2" type="ORF">OV287_05360</name>
</gene>
<reference evidence="2 3" key="1">
    <citation type="submission" date="2022-11" db="EMBL/GenBank/DDBJ databases">
        <title>Minimal conservation of predation-associated metabolite biosynthetic gene clusters underscores biosynthetic potential of Myxococcota including descriptions for ten novel species: Archangium lansinium sp. nov., Myxococcus landrumus sp. nov., Nannocystis bai.</title>
        <authorList>
            <person name="Ahearne A."/>
            <person name="Stevens C."/>
            <person name="Phillips K."/>
        </authorList>
    </citation>
    <scope>NUCLEOTIDE SEQUENCE [LARGE SCALE GENOMIC DNA]</scope>
    <source>
        <strain evidence="2 3">MIWBW</strain>
    </source>
</reference>
<dbReference type="Proteomes" id="UP001207654">
    <property type="component" value="Unassembled WGS sequence"/>
</dbReference>
<evidence type="ECO:0000259" key="1">
    <source>
        <dbReference type="Pfam" id="PF07791"/>
    </source>
</evidence>
<dbReference type="RefSeq" id="WP_267532893.1">
    <property type="nucleotide sequence ID" value="NZ_JAPNKA010000001.1"/>
</dbReference>
<keyword evidence="3" id="KW-1185">Reference proteome</keyword>
<accession>A0ABT3ZWZ7</accession>
<dbReference type="InterPro" id="IPR012433">
    <property type="entry name" value="Imm11"/>
</dbReference>
<dbReference type="Pfam" id="PF07791">
    <property type="entry name" value="Imm11"/>
    <property type="match status" value="1"/>
</dbReference>
<comment type="caution">
    <text evidence="2">The sequence shown here is derived from an EMBL/GenBank/DDBJ whole genome shotgun (WGS) entry which is preliminary data.</text>
</comment>
<organism evidence="2 3">
    <name type="scientific">Archangium lansingense</name>
    <dbReference type="NCBI Taxonomy" id="2995310"/>
    <lineage>
        <taxon>Bacteria</taxon>
        <taxon>Pseudomonadati</taxon>
        <taxon>Myxococcota</taxon>
        <taxon>Myxococcia</taxon>
        <taxon>Myxococcales</taxon>
        <taxon>Cystobacterineae</taxon>
        <taxon>Archangiaceae</taxon>
        <taxon>Archangium</taxon>
    </lineage>
</organism>
<sequence>MSRYFKLRDHMSIPGRWVLDGPFDEQGTELDSWQFGNGQRIELECVPRFTLSHVGGAVDFSQTGLGVPVVHGRVAAILGRLAIQDVQLLPARVEGQTEPWFILNVLRIIRCIDDARCGEVEYWKPEDGQPEKIGQYSYIHGLKVDPTKVGDAHIFRPWGWDVAIIVSDTLKQALEQEGITGMKYVEA</sequence>